<keyword evidence="1" id="KW-0732">Signal</keyword>
<sequence length="166" mass="18633">MFEAYYFAAAVIIAVVAGQDHPTLAKNQSDGEVIRGLDIQTAQDGRLWQDCLAGCYYVRTMIKPNYPGRSSHICNAGFLVPSTQRNRGFGSLLARSYLYYAPRLGYEASVFNLVYVNNVASVRMWESLGFTKAGLIPRAGRLRTTEGTEEEFVDAHVFYKRFDPVE</sequence>
<dbReference type="Gene3D" id="3.40.630.30">
    <property type="match status" value="1"/>
</dbReference>
<dbReference type="PROSITE" id="PS51186">
    <property type="entry name" value="GNAT"/>
    <property type="match status" value="1"/>
</dbReference>
<gene>
    <name evidence="3" type="ORF">EIP91_007352</name>
</gene>
<feature type="chain" id="PRO_5020607107" description="N-acetyltransferase domain-containing protein" evidence="1">
    <location>
        <begin position="19"/>
        <end position="166"/>
    </location>
</feature>
<proteinExistence type="predicted"/>
<dbReference type="InterPro" id="IPR052742">
    <property type="entry name" value="Mito_N-acetyltransferase"/>
</dbReference>
<dbReference type="EMBL" id="RWJN01000004">
    <property type="protein sequence ID" value="TCD71605.1"/>
    <property type="molecule type" value="Genomic_DNA"/>
</dbReference>
<dbReference type="GO" id="GO:0005634">
    <property type="term" value="C:nucleus"/>
    <property type="evidence" value="ECO:0007669"/>
    <property type="project" value="TreeGrafter"/>
</dbReference>
<dbReference type="SUPFAM" id="SSF55729">
    <property type="entry name" value="Acyl-CoA N-acyltransferases (Nat)"/>
    <property type="match status" value="1"/>
</dbReference>
<dbReference type="InterPro" id="IPR000182">
    <property type="entry name" value="GNAT_dom"/>
</dbReference>
<feature type="domain" description="N-acetyltransferase" evidence="2">
    <location>
        <begin position="61"/>
        <end position="164"/>
    </location>
</feature>
<dbReference type="InterPro" id="IPR016181">
    <property type="entry name" value="Acyl_CoA_acyltransferase"/>
</dbReference>
<evidence type="ECO:0000256" key="1">
    <source>
        <dbReference type="SAM" id="SignalP"/>
    </source>
</evidence>
<feature type="signal peptide" evidence="1">
    <location>
        <begin position="1"/>
        <end position="18"/>
    </location>
</feature>
<evidence type="ECO:0000313" key="3">
    <source>
        <dbReference type="EMBL" id="TCD71605.1"/>
    </source>
</evidence>
<protein>
    <recommendedName>
        <fullName evidence="2">N-acetyltransferase domain-containing protein</fullName>
    </recommendedName>
</protein>
<accession>A0A4R0RXB5</accession>
<evidence type="ECO:0000313" key="4">
    <source>
        <dbReference type="Proteomes" id="UP000292702"/>
    </source>
</evidence>
<comment type="caution">
    <text evidence="3">The sequence shown here is derived from an EMBL/GenBank/DDBJ whole genome shotgun (WGS) entry which is preliminary data.</text>
</comment>
<dbReference type="STRING" id="92696.A0A4R0RXB5"/>
<dbReference type="Proteomes" id="UP000292702">
    <property type="component" value="Unassembled WGS sequence"/>
</dbReference>
<dbReference type="PANTHER" id="PTHR43138">
    <property type="entry name" value="ACETYLTRANSFERASE, GNAT FAMILY"/>
    <property type="match status" value="1"/>
</dbReference>
<name>A0A4R0RXB5_9APHY</name>
<evidence type="ECO:0000259" key="2">
    <source>
        <dbReference type="PROSITE" id="PS51186"/>
    </source>
</evidence>
<reference evidence="3 4" key="1">
    <citation type="submission" date="2018-11" db="EMBL/GenBank/DDBJ databases">
        <title>Genome assembly of Steccherinum ochraceum LE-BIN_3174, the white-rot fungus of the Steccherinaceae family (The Residual Polyporoid clade, Polyporales, Basidiomycota).</title>
        <authorList>
            <person name="Fedorova T.V."/>
            <person name="Glazunova O.A."/>
            <person name="Landesman E.O."/>
            <person name="Moiseenko K.V."/>
            <person name="Psurtseva N.V."/>
            <person name="Savinova O.S."/>
            <person name="Shakhova N.V."/>
            <person name="Tyazhelova T.V."/>
            <person name="Vasina D.V."/>
        </authorList>
    </citation>
    <scope>NUCLEOTIDE SEQUENCE [LARGE SCALE GENOMIC DNA]</scope>
    <source>
        <strain evidence="3 4">LE-BIN_3174</strain>
    </source>
</reference>
<dbReference type="GO" id="GO:0016747">
    <property type="term" value="F:acyltransferase activity, transferring groups other than amino-acyl groups"/>
    <property type="evidence" value="ECO:0007669"/>
    <property type="project" value="InterPro"/>
</dbReference>
<dbReference type="PANTHER" id="PTHR43138:SF1">
    <property type="entry name" value="N-ACETYLTRANSFERASE ACA1"/>
    <property type="match status" value="1"/>
</dbReference>
<organism evidence="3 4">
    <name type="scientific">Steccherinum ochraceum</name>
    <dbReference type="NCBI Taxonomy" id="92696"/>
    <lineage>
        <taxon>Eukaryota</taxon>
        <taxon>Fungi</taxon>
        <taxon>Dikarya</taxon>
        <taxon>Basidiomycota</taxon>
        <taxon>Agaricomycotina</taxon>
        <taxon>Agaricomycetes</taxon>
        <taxon>Polyporales</taxon>
        <taxon>Steccherinaceae</taxon>
        <taxon>Steccherinum</taxon>
    </lineage>
</organism>
<dbReference type="AlphaFoldDB" id="A0A4R0RXB5"/>
<dbReference type="OrthoDB" id="10264707at2759"/>
<dbReference type="Pfam" id="PF00583">
    <property type="entry name" value="Acetyltransf_1"/>
    <property type="match status" value="1"/>
</dbReference>
<keyword evidence="4" id="KW-1185">Reference proteome</keyword>